<dbReference type="RefSeq" id="WP_214156296.1">
    <property type="nucleotide sequence ID" value="NZ_JAHBAY010000005.1"/>
</dbReference>
<organism evidence="1 2">
    <name type="scientific">Kineosporia corallincola</name>
    <dbReference type="NCBI Taxonomy" id="2835133"/>
    <lineage>
        <taxon>Bacteria</taxon>
        <taxon>Bacillati</taxon>
        <taxon>Actinomycetota</taxon>
        <taxon>Actinomycetes</taxon>
        <taxon>Kineosporiales</taxon>
        <taxon>Kineosporiaceae</taxon>
        <taxon>Kineosporia</taxon>
    </lineage>
</organism>
<gene>
    <name evidence="1" type="ORF">KIH74_13765</name>
</gene>
<comment type="caution">
    <text evidence="1">The sequence shown here is derived from an EMBL/GenBank/DDBJ whole genome shotgun (WGS) entry which is preliminary data.</text>
</comment>
<dbReference type="EMBL" id="JAHBAY010000005">
    <property type="protein sequence ID" value="MBT0770000.1"/>
    <property type="molecule type" value="Genomic_DNA"/>
</dbReference>
<protein>
    <submittedName>
        <fullName evidence="1">Uncharacterized protein</fullName>
    </submittedName>
</protein>
<evidence type="ECO:0000313" key="1">
    <source>
        <dbReference type="EMBL" id="MBT0770000.1"/>
    </source>
</evidence>
<sequence>MREVRHGEDHVWARSSVVEEEAVDHERVIGVVRVTGDEVVVRVAQRVDHDLLADPVVITMSRPRITVGETFETDAAQAREIAECLWRAADFMDALGSPERRPRLVTRG</sequence>
<proteinExistence type="predicted"/>
<name>A0ABS5TFY4_9ACTN</name>
<evidence type="ECO:0000313" key="2">
    <source>
        <dbReference type="Proteomes" id="UP001197247"/>
    </source>
</evidence>
<dbReference type="Proteomes" id="UP001197247">
    <property type="component" value="Unassembled WGS sequence"/>
</dbReference>
<reference evidence="1 2" key="1">
    <citation type="submission" date="2021-05" db="EMBL/GenBank/DDBJ databases">
        <title>Kineosporia and Streptomyces sp. nov. two new marine actinobacteria isolated from Coral.</title>
        <authorList>
            <person name="Buangrab K."/>
            <person name="Sutthacheep M."/>
            <person name="Yeemin T."/>
            <person name="Harunari E."/>
            <person name="Igarashi Y."/>
            <person name="Kanchanasin P."/>
            <person name="Tanasupawat S."/>
            <person name="Phongsopitanun W."/>
        </authorList>
    </citation>
    <scope>NUCLEOTIDE SEQUENCE [LARGE SCALE GENOMIC DNA]</scope>
    <source>
        <strain evidence="1 2">J2-2</strain>
    </source>
</reference>
<keyword evidence="2" id="KW-1185">Reference proteome</keyword>
<accession>A0ABS5TFY4</accession>